<dbReference type="UniPathway" id="UPA00253">
    <property type="reaction ID" value="UER00326"/>
</dbReference>
<dbReference type="PANTHER" id="PTHR42716">
    <property type="entry name" value="L-ASPARTATE OXIDASE"/>
    <property type="match status" value="1"/>
</dbReference>
<comment type="subcellular location">
    <subcellularLocation>
        <location evidence="12">Cytoplasm</location>
    </subcellularLocation>
</comment>
<dbReference type="GO" id="GO:0034628">
    <property type="term" value="P:'de novo' NAD+ biosynthetic process from L-aspartate"/>
    <property type="evidence" value="ECO:0007669"/>
    <property type="project" value="TreeGrafter"/>
</dbReference>
<dbReference type="OrthoDB" id="9806724at2"/>
<evidence type="ECO:0000256" key="2">
    <source>
        <dbReference type="ARBA" id="ARBA00004950"/>
    </source>
</evidence>
<comment type="function">
    <text evidence="12">Catalyzes the oxidation of L-aspartate to iminoaspartate.</text>
</comment>
<dbReference type="SUPFAM" id="SSF56425">
    <property type="entry name" value="Succinate dehydrogenase/fumarate reductase flavoprotein, catalytic domain"/>
    <property type="match status" value="1"/>
</dbReference>
<dbReference type="Proteomes" id="UP000076586">
    <property type="component" value="Unassembled WGS sequence"/>
</dbReference>
<evidence type="ECO:0000256" key="7">
    <source>
        <dbReference type="ARBA" id="ARBA00022827"/>
    </source>
</evidence>
<keyword evidence="7 12" id="KW-0274">FAD</keyword>
<dbReference type="PIRSF" id="PIRSF000171">
    <property type="entry name" value="SDHA_APRA_LASPO"/>
    <property type="match status" value="1"/>
</dbReference>
<dbReference type="Pfam" id="PF00890">
    <property type="entry name" value="FAD_binding_2"/>
    <property type="match status" value="1"/>
</dbReference>
<keyword evidence="16" id="KW-1185">Reference proteome</keyword>
<reference evidence="16" key="2">
    <citation type="journal article" date="2017" name="Genome Announc.">
        <title>Draft genome sequence of Paludibacter jiangxiensis NM7(T), a propionate-producing fermentative bacterium.</title>
        <authorList>
            <person name="Qiu Y.-L."/>
            <person name="Tourlousse D.M."/>
            <person name="Matsuura N."/>
            <person name="Ohashi A."/>
            <person name="Sekiguchi Y."/>
        </authorList>
    </citation>
    <scope>NUCLEOTIDE SEQUENCE [LARGE SCALE GENOMIC DNA]</scope>
    <source>
        <strain evidence="16">NM7</strain>
    </source>
</reference>
<dbReference type="InterPro" id="IPR036188">
    <property type="entry name" value="FAD/NAD-bd_sf"/>
</dbReference>
<dbReference type="Gene3D" id="3.90.700.10">
    <property type="entry name" value="Succinate dehydrogenase/fumarate reductase flavoprotein, catalytic domain"/>
    <property type="match status" value="1"/>
</dbReference>
<evidence type="ECO:0000256" key="3">
    <source>
        <dbReference type="ARBA" id="ARBA00008562"/>
    </source>
</evidence>
<evidence type="ECO:0000259" key="13">
    <source>
        <dbReference type="Pfam" id="PF00890"/>
    </source>
</evidence>
<dbReference type="RefSeq" id="WP_068704218.1">
    <property type="nucleotide sequence ID" value="NZ_BDCR01000003.1"/>
</dbReference>
<keyword evidence="8 12" id="KW-0560">Oxidoreductase</keyword>
<dbReference type="InterPro" id="IPR015939">
    <property type="entry name" value="Fum_Rdtase/Succ_DH_flav-like_C"/>
</dbReference>
<feature type="active site" description="Proton acceptor" evidence="11">
    <location>
        <position position="288"/>
    </location>
</feature>
<keyword evidence="5 12" id="KW-0285">Flavoprotein</keyword>
<feature type="domain" description="FAD-dependent oxidoreductase 2 FAD-binding" evidence="13">
    <location>
        <begin position="6"/>
        <end position="390"/>
    </location>
</feature>
<dbReference type="NCBIfam" id="TIGR00551">
    <property type="entry name" value="nadB"/>
    <property type="match status" value="1"/>
</dbReference>
<accession>A0A171A2M0</accession>
<dbReference type="AlphaFoldDB" id="A0A171A2M0"/>
<evidence type="ECO:0000256" key="1">
    <source>
        <dbReference type="ARBA" id="ARBA00001974"/>
    </source>
</evidence>
<dbReference type="GO" id="GO:0005737">
    <property type="term" value="C:cytoplasm"/>
    <property type="evidence" value="ECO:0007669"/>
    <property type="project" value="UniProtKB-SubCell"/>
</dbReference>
<dbReference type="InterPro" id="IPR005288">
    <property type="entry name" value="NadB"/>
</dbReference>
<proteinExistence type="inferred from homology"/>
<evidence type="ECO:0000313" key="15">
    <source>
        <dbReference type="EMBL" id="GAT63236.1"/>
    </source>
</evidence>
<dbReference type="Gene3D" id="3.50.50.60">
    <property type="entry name" value="FAD/NAD(P)-binding domain"/>
    <property type="match status" value="1"/>
</dbReference>
<dbReference type="FunFam" id="3.90.700.10:FF:000002">
    <property type="entry name" value="L-aspartate oxidase"/>
    <property type="match status" value="1"/>
</dbReference>
<dbReference type="PRINTS" id="PR00368">
    <property type="entry name" value="FADPNR"/>
</dbReference>
<evidence type="ECO:0000256" key="4">
    <source>
        <dbReference type="ARBA" id="ARBA00012173"/>
    </source>
</evidence>
<comment type="caution">
    <text evidence="15">The sequence shown here is derived from an EMBL/GenBank/DDBJ whole genome shotgun (WGS) entry which is preliminary data.</text>
</comment>
<dbReference type="SUPFAM" id="SSF51905">
    <property type="entry name" value="FAD/NAD(P)-binding domain"/>
    <property type="match status" value="1"/>
</dbReference>
<evidence type="ECO:0000256" key="11">
    <source>
        <dbReference type="PIRSR" id="PIRSR000171-1"/>
    </source>
</evidence>
<dbReference type="GO" id="GO:0008734">
    <property type="term" value="F:L-aspartate oxidase activity"/>
    <property type="evidence" value="ECO:0007669"/>
    <property type="project" value="UniProtKB-UniRule"/>
</dbReference>
<dbReference type="InterPro" id="IPR037099">
    <property type="entry name" value="Fum_R/Succ_DH_flav-like_C_sf"/>
</dbReference>
<comment type="similarity">
    <text evidence="3 12">Belongs to the FAD-dependent oxidoreductase 2 family. NadB subfamily.</text>
</comment>
<evidence type="ECO:0000256" key="8">
    <source>
        <dbReference type="ARBA" id="ARBA00023002"/>
    </source>
</evidence>
<evidence type="ECO:0000256" key="5">
    <source>
        <dbReference type="ARBA" id="ARBA00022630"/>
    </source>
</evidence>
<keyword evidence="6 12" id="KW-0662">Pyridine nucleotide biosynthesis</keyword>
<dbReference type="InterPro" id="IPR003953">
    <property type="entry name" value="FAD-dep_OxRdtase_2_FAD-bd"/>
</dbReference>
<reference evidence="16" key="1">
    <citation type="submission" date="2016-04" db="EMBL/GenBank/DDBJ databases">
        <title>Draft genome sequence of Paludibacter jiangxiensis strain NM7.</title>
        <authorList>
            <person name="Qiu Y."/>
            <person name="Matsuura N."/>
            <person name="Ohashi A."/>
            <person name="Tourlousse M.D."/>
            <person name="Sekiguchi Y."/>
        </authorList>
    </citation>
    <scope>NUCLEOTIDE SEQUENCE [LARGE SCALE GENOMIC DNA]</scope>
    <source>
        <strain evidence="16">NM7</strain>
    </source>
</reference>
<evidence type="ECO:0000313" key="16">
    <source>
        <dbReference type="Proteomes" id="UP000076586"/>
    </source>
</evidence>
<evidence type="ECO:0000256" key="6">
    <source>
        <dbReference type="ARBA" id="ARBA00022642"/>
    </source>
</evidence>
<dbReference type="Pfam" id="PF02910">
    <property type="entry name" value="Succ_DH_flav_C"/>
    <property type="match status" value="1"/>
</dbReference>
<evidence type="ECO:0000256" key="12">
    <source>
        <dbReference type="RuleBase" id="RU362049"/>
    </source>
</evidence>
<evidence type="ECO:0000256" key="9">
    <source>
        <dbReference type="ARBA" id="ARBA00048305"/>
    </source>
</evidence>
<dbReference type="NCBIfam" id="NF006567">
    <property type="entry name" value="PRK09077.1"/>
    <property type="match status" value="1"/>
</dbReference>
<dbReference type="EC" id="1.4.3.16" evidence="4 10"/>
<gene>
    <name evidence="15" type="ORF">PJIAN_3553</name>
</gene>
<protein>
    <recommendedName>
        <fullName evidence="4 10">L-aspartate oxidase</fullName>
        <ecNumber evidence="4 10">1.4.3.16</ecNumber>
    </recommendedName>
</protein>
<organism evidence="15 16">
    <name type="scientific">Paludibacter jiangxiensis</name>
    <dbReference type="NCBI Taxonomy" id="681398"/>
    <lineage>
        <taxon>Bacteria</taxon>
        <taxon>Pseudomonadati</taxon>
        <taxon>Bacteroidota</taxon>
        <taxon>Bacteroidia</taxon>
        <taxon>Bacteroidales</taxon>
        <taxon>Paludibacteraceae</taxon>
        <taxon>Paludibacter</taxon>
    </lineage>
</organism>
<dbReference type="InterPro" id="IPR027477">
    <property type="entry name" value="Succ_DH/fumarate_Rdtase_cat_sf"/>
</dbReference>
<evidence type="ECO:0000259" key="14">
    <source>
        <dbReference type="Pfam" id="PF02910"/>
    </source>
</evidence>
<comment type="cofactor">
    <cofactor evidence="1 12">
        <name>FAD</name>
        <dbReference type="ChEBI" id="CHEBI:57692"/>
    </cofactor>
</comment>
<dbReference type="FunFam" id="1.20.58.100:FF:000002">
    <property type="entry name" value="L-aspartate oxidase"/>
    <property type="match status" value="1"/>
</dbReference>
<comment type="pathway">
    <text evidence="2 12">Cofactor biosynthesis; NAD(+) biosynthesis; iminoaspartate from L-aspartate (oxidase route): step 1/1.</text>
</comment>
<comment type="catalytic activity">
    <reaction evidence="9">
        <text>L-aspartate + O2 = iminosuccinate + H2O2</text>
        <dbReference type="Rhea" id="RHEA:25876"/>
        <dbReference type="ChEBI" id="CHEBI:15379"/>
        <dbReference type="ChEBI" id="CHEBI:16240"/>
        <dbReference type="ChEBI" id="CHEBI:29991"/>
        <dbReference type="ChEBI" id="CHEBI:77875"/>
        <dbReference type="EC" id="1.4.3.16"/>
    </reaction>
    <physiologicalReaction direction="left-to-right" evidence="9">
        <dbReference type="Rhea" id="RHEA:25877"/>
    </physiologicalReaction>
</comment>
<dbReference type="PANTHER" id="PTHR42716:SF2">
    <property type="entry name" value="L-ASPARTATE OXIDASE, CHLOROPLASTIC"/>
    <property type="match status" value="1"/>
</dbReference>
<dbReference type="STRING" id="681398.PJIAN_3553"/>
<name>A0A171A2M0_9BACT</name>
<feature type="domain" description="Fumarate reductase/succinate dehydrogenase flavoprotein-like C-terminal" evidence="14">
    <location>
        <begin position="438"/>
        <end position="518"/>
    </location>
</feature>
<sequence length="529" mass="59000">MVHQYDFLVIGSGIAGMSFALKVADKGKVAILCKSSLEEANTSYAQGGIASVMKQTDNFEKHIQDTITAGDNICDRDVVEKVVKEAPAQIKELISWGVDFDKDEKGNFDLHREGGHSEFRILHHKDTTGSEIQESLIQQVKHHPNIDVFNNHFAIEILTQHHLGQIVTRHTPDIECYGAYVLDNNTRNIDTFLAKITLIATGGIGNVYHTTTNPVIATGDGIAMVHRARGVIRDMEFVQFHPTALYHPGERPSFLITEAMRGYGALLRTSDGKEFMHKYDARGALAPRDIVARAIDNEMKNRGDDCVYLDVRHKDAEETKNHFPNIYQHCLDLGIDITKDMIPVAPAAHYLCGGISVDLDGQSTINRLYAAGECSRTGLHGANRLASNSLIEAVVYADAVAKHALQRLDNYSYKDFPSWDDSGTSLPEENVLITQSVKEVQQIMSTYVGIVRSNLRLQRALSRLEILYRETESLFDRSVVSKEICELRNIISVGYLIIKQAMQRKESRGLHYTIDYPDPCKAGGEEASK</sequence>
<dbReference type="EMBL" id="BDCR01000003">
    <property type="protein sequence ID" value="GAT63236.1"/>
    <property type="molecule type" value="Genomic_DNA"/>
</dbReference>
<evidence type="ECO:0000256" key="10">
    <source>
        <dbReference type="NCBIfam" id="TIGR00551"/>
    </source>
</evidence>
<dbReference type="SUPFAM" id="SSF46977">
    <property type="entry name" value="Succinate dehydrogenase/fumarate reductase flavoprotein C-terminal domain"/>
    <property type="match status" value="1"/>
</dbReference>
<dbReference type="Gene3D" id="1.20.58.100">
    <property type="entry name" value="Fumarate reductase/succinate dehydrogenase flavoprotein-like, C-terminal domain"/>
    <property type="match status" value="1"/>
</dbReference>